<dbReference type="GO" id="GO:0007346">
    <property type="term" value="P:regulation of mitotic cell cycle"/>
    <property type="evidence" value="ECO:0007669"/>
    <property type="project" value="TreeGrafter"/>
</dbReference>
<evidence type="ECO:0000259" key="6">
    <source>
        <dbReference type="PROSITE" id="PS50011"/>
    </source>
</evidence>
<evidence type="ECO:0000313" key="7">
    <source>
        <dbReference type="EMBL" id="EMS67378.1"/>
    </source>
</evidence>
<dbReference type="GO" id="GO:0005634">
    <property type="term" value="C:nucleus"/>
    <property type="evidence" value="ECO:0007669"/>
    <property type="project" value="TreeGrafter"/>
</dbReference>
<dbReference type="EMBL" id="KD019722">
    <property type="protein sequence ID" value="EMS67378.1"/>
    <property type="molecule type" value="Genomic_DNA"/>
</dbReference>
<keyword evidence="7" id="KW-0418">Kinase</keyword>
<gene>
    <name evidence="7" type="ORF">TRIUR3_11273</name>
</gene>
<keyword evidence="7" id="KW-0808">Transferase</keyword>
<dbReference type="EC" id="2.7.11.23" evidence="1"/>
<dbReference type="InterPro" id="IPR011009">
    <property type="entry name" value="Kinase-like_dom_sf"/>
</dbReference>
<dbReference type="STRING" id="4572.M7ZW21"/>
<dbReference type="Gene3D" id="1.10.510.10">
    <property type="entry name" value="Transferase(Phosphotransferase) domain 1"/>
    <property type="match status" value="1"/>
</dbReference>
<dbReference type="eggNOG" id="KOG0663">
    <property type="taxonomic scope" value="Eukaryota"/>
</dbReference>
<feature type="domain" description="Protein kinase" evidence="6">
    <location>
        <begin position="1"/>
        <end position="144"/>
    </location>
</feature>
<dbReference type="PANTHER" id="PTHR24056:SF578">
    <property type="entry name" value="CYCLIN-DEPENDENT KINASE F-2-RELATED"/>
    <property type="match status" value="1"/>
</dbReference>
<evidence type="ECO:0000256" key="2">
    <source>
        <dbReference type="ARBA" id="ARBA00022553"/>
    </source>
</evidence>
<dbReference type="PANTHER" id="PTHR24056">
    <property type="entry name" value="CELL DIVISION PROTEIN KINASE"/>
    <property type="match status" value="1"/>
</dbReference>
<proteinExistence type="predicted"/>
<organism evidence="7">
    <name type="scientific">Triticum urartu</name>
    <name type="common">Red wild einkorn</name>
    <name type="synonym">Crithodium urartu</name>
    <dbReference type="NCBI Taxonomy" id="4572"/>
    <lineage>
        <taxon>Eukaryota</taxon>
        <taxon>Viridiplantae</taxon>
        <taxon>Streptophyta</taxon>
        <taxon>Embryophyta</taxon>
        <taxon>Tracheophyta</taxon>
        <taxon>Spermatophyta</taxon>
        <taxon>Magnoliopsida</taxon>
        <taxon>Liliopsida</taxon>
        <taxon>Poales</taxon>
        <taxon>Poaceae</taxon>
        <taxon>BOP clade</taxon>
        <taxon>Pooideae</taxon>
        <taxon>Triticodae</taxon>
        <taxon>Triticeae</taxon>
        <taxon>Triticinae</taxon>
        <taxon>Triticum</taxon>
    </lineage>
</organism>
<evidence type="ECO:0000256" key="3">
    <source>
        <dbReference type="ARBA" id="ARBA00022741"/>
    </source>
</evidence>
<reference evidence="7" key="1">
    <citation type="journal article" date="2013" name="Nature">
        <title>Draft genome of the wheat A-genome progenitor Triticum urartu.</title>
        <authorList>
            <person name="Ling H.Q."/>
            <person name="Zhao S."/>
            <person name="Liu D."/>
            <person name="Wang J."/>
            <person name="Sun H."/>
            <person name="Zhang C."/>
            <person name="Fan H."/>
            <person name="Li D."/>
            <person name="Dong L."/>
            <person name="Tao Y."/>
            <person name="Gao C."/>
            <person name="Wu H."/>
            <person name="Li Y."/>
            <person name="Cui Y."/>
            <person name="Guo X."/>
            <person name="Zheng S."/>
            <person name="Wang B."/>
            <person name="Yu K."/>
            <person name="Liang Q."/>
            <person name="Yang W."/>
            <person name="Lou X."/>
            <person name="Chen J."/>
            <person name="Feng M."/>
            <person name="Jian J."/>
            <person name="Zhang X."/>
            <person name="Luo G."/>
            <person name="Jiang Y."/>
            <person name="Liu J."/>
            <person name="Wang Z."/>
            <person name="Sha Y."/>
            <person name="Zhang B."/>
            <person name="Wu H."/>
            <person name="Tang D."/>
            <person name="Shen Q."/>
            <person name="Xue P."/>
            <person name="Zou S."/>
            <person name="Wang X."/>
            <person name="Liu X."/>
            <person name="Wang F."/>
            <person name="Yang Y."/>
            <person name="An X."/>
            <person name="Dong Z."/>
            <person name="Zhang K."/>
            <person name="Zhang X."/>
            <person name="Luo M.C."/>
            <person name="Dvorak J."/>
            <person name="Tong Y."/>
            <person name="Wang J."/>
            <person name="Yang H."/>
            <person name="Li Z."/>
            <person name="Wang D."/>
            <person name="Zhang A."/>
            <person name="Wang J."/>
        </authorList>
    </citation>
    <scope>NUCLEOTIDE SEQUENCE</scope>
</reference>
<dbReference type="GO" id="GO:0008353">
    <property type="term" value="F:RNA polymerase II CTD heptapeptide repeat kinase activity"/>
    <property type="evidence" value="ECO:0007669"/>
    <property type="project" value="UniProtKB-EC"/>
</dbReference>
<comment type="catalytic activity">
    <reaction evidence="5">
        <text>[DNA-directed RNA polymerase] + ATP = phospho-[DNA-directed RNA polymerase] + ADP + H(+)</text>
        <dbReference type="Rhea" id="RHEA:10216"/>
        <dbReference type="Rhea" id="RHEA-COMP:11321"/>
        <dbReference type="Rhea" id="RHEA-COMP:11322"/>
        <dbReference type="ChEBI" id="CHEBI:15378"/>
        <dbReference type="ChEBI" id="CHEBI:30616"/>
        <dbReference type="ChEBI" id="CHEBI:43176"/>
        <dbReference type="ChEBI" id="CHEBI:68546"/>
        <dbReference type="ChEBI" id="CHEBI:456216"/>
        <dbReference type="EC" id="2.7.11.23"/>
    </reaction>
</comment>
<accession>M7ZW21</accession>
<dbReference type="InterPro" id="IPR000719">
    <property type="entry name" value="Prot_kinase_dom"/>
</dbReference>
<dbReference type="AlphaFoldDB" id="M7ZW21"/>
<evidence type="ECO:0000256" key="1">
    <source>
        <dbReference type="ARBA" id="ARBA00012409"/>
    </source>
</evidence>
<keyword evidence="4" id="KW-0067">ATP-binding</keyword>
<dbReference type="InterPro" id="IPR050108">
    <property type="entry name" value="CDK"/>
</dbReference>
<keyword evidence="3" id="KW-0547">Nucleotide-binding</keyword>
<evidence type="ECO:0000256" key="5">
    <source>
        <dbReference type="ARBA" id="ARBA00049280"/>
    </source>
</evidence>
<protein>
    <recommendedName>
        <fullName evidence="1">[RNA-polymerase]-subunit kinase</fullName>
        <ecNumber evidence="1">2.7.11.23</ecNumber>
    </recommendedName>
</protein>
<keyword evidence="2" id="KW-0597">Phosphoprotein</keyword>
<evidence type="ECO:0000256" key="4">
    <source>
        <dbReference type="ARBA" id="ARBA00022840"/>
    </source>
</evidence>
<name>M7ZW21_TRIUA</name>
<dbReference type="GO" id="GO:0005524">
    <property type="term" value="F:ATP binding"/>
    <property type="evidence" value="ECO:0007669"/>
    <property type="project" value="UniProtKB-KW"/>
</dbReference>
<sequence length="144" mass="15464">MVYVECLVHEDDEIGRLLVGAKMIVAPANRLKSAGAAIFRRLNPKHVLLGITHRSRAYGTARLAPELLLASTEYNARVGTWALGCIMAELLAGAPLLPGRSEMDQLNRVFDTVGTDDMTGWPGFCRLAALPAQQAAQPALGDVP</sequence>
<dbReference type="SUPFAM" id="SSF56112">
    <property type="entry name" value="Protein kinase-like (PK-like)"/>
    <property type="match status" value="1"/>
</dbReference>
<dbReference type="PROSITE" id="PS50011">
    <property type="entry name" value="PROTEIN_KINASE_DOM"/>
    <property type="match status" value="1"/>
</dbReference>